<protein>
    <submittedName>
        <fullName evidence="2">Uncharacterized protein</fullName>
    </submittedName>
</protein>
<evidence type="ECO:0000313" key="3">
    <source>
        <dbReference type="Proteomes" id="UP000023152"/>
    </source>
</evidence>
<name>X6MH37_RETFI</name>
<comment type="caution">
    <text evidence="2">The sequence shown here is derived from an EMBL/GenBank/DDBJ whole genome shotgun (WGS) entry which is preliminary data.</text>
</comment>
<accession>X6MH37</accession>
<proteinExistence type="predicted"/>
<sequence length="202" mass="23980">MNLKNVVDPNTFLDSLGWVDIIKKDLKKYINLQIFIGTFFPVYYIHRLPVELFMIKTLRLKKVHQETITVRFLDIGYVTKRNNFDDKMKKLQRQTNTQPKKNNTRKKKKGLEQHQQFNELQLQKVDLFLFDSNPQFSFAFLANGYNTISIGKGDPQSVNHSRDNGQSNTCTNWFIGMTGFSIESNSKEMIIWRREFTRFQRR</sequence>
<evidence type="ECO:0000256" key="1">
    <source>
        <dbReference type="SAM" id="MobiDB-lite"/>
    </source>
</evidence>
<feature type="region of interest" description="Disordered" evidence="1">
    <location>
        <begin position="88"/>
        <end position="113"/>
    </location>
</feature>
<evidence type="ECO:0000313" key="2">
    <source>
        <dbReference type="EMBL" id="ETO12951.1"/>
    </source>
</evidence>
<dbReference type="EMBL" id="ASPP01020942">
    <property type="protein sequence ID" value="ETO12951.1"/>
    <property type="molecule type" value="Genomic_DNA"/>
</dbReference>
<reference evidence="2 3" key="1">
    <citation type="journal article" date="2013" name="Curr. Biol.">
        <title>The Genome of the Foraminiferan Reticulomyxa filosa.</title>
        <authorList>
            <person name="Glockner G."/>
            <person name="Hulsmann N."/>
            <person name="Schleicher M."/>
            <person name="Noegel A.A."/>
            <person name="Eichinger L."/>
            <person name="Gallinger C."/>
            <person name="Pawlowski J."/>
            <person name="Sierra R."/>
            <person name="Euteneuer U."/>
            <person name="Pillet L."/>
            <person name="Moustafa A."/>
            <person name="Platzer M."/>
            <person name="Groth M."/>
            <person name="Szafranski K."/>
            <person name="Schliwa M."/>
        </authorList>
    </citation>
    <scope>NUCLEOTIDE SEQUENCE [LARGE SCALE GENOMIC DNA]</scope>
</reference>
<keyword evidence="3" id="KW-1185">Reference proteome</keyword>
<organism evidence="2 3">
    <name type="scientific">Reticulomyxa filosa</name>
    <dbReference type="NCBI Taxonomy" id="46433"/>
    <lineage>
        <taxon>Eukaryota</taxon>
        <taxon>Sar</taxon>
        <taxon>Rhizaria</taxon>
        <taxon>Retaria</taxon>
        <taxon>Foraminifera</taxon>
        <taxon>Monothalamids</taxon>
        <taxon>Reticulomyxidae</taxon>
        <taxon>Reticulomyxa</taxon>
    </lineage>
</organism>
<gene>
    <name evidence="2" type="ORF">RFI_24424</name>
</gene>
<dbReference type="Proteomes" id="UP000023152">
    <property type="component" value="Unassembled WGS sequence"/>
</dbReference>
<dbReference type="AlphaFoldDB" id="X6MH37"/>